<keyword evidence="3" id="KW-0677">Repeat</keyword>
<evidence type="ECO:0000259" key="7">
    <source>
        <dbReference type="PROSITE" id="PS51162"/>
    </source>
</evidence>
<evidence type="ECO:0000256" key="4">
    <source>
        <dbReference type="ARBA" id="ARBA00023157"/>
    </source>
</evidence>
<feature type="domain" description="Thyroglobulin type-1" evidence="7">
    <location>
        <begin position="333"/>
        <end position="395"/>
    </location>
</feature>
<feature type="disulfide bond" evidence="5">
    <location>
        <begin position="336"/>
        <end position="355"/>
    </location>
</feature>
<dbReference type="PROSITE" id="PS51162">
    <property type="entry name" value="THYROGLOBULIN_1_2"/>
    <property type="match status" value="2"/>
</dbReference>
<dbReference type="RefSeq" id="XP_022235272.1">
    <property type="nucleotide sequence ID" value="XM_022379564.1"/>
</dbReference>
<proteinExistence type="predicted"/>
<sequence>MKRFYVSINVSTLFLLLTALISVGICENINETIDNLFNNCLNNVCDMIQCPPVTECPNGEIINSASLCGCCPLCVSYIEKGELCGQGPTAAASLCKPGLSCNKDTKRCDEQNGPCVEERNHRLSLLENKDYNFTESLWLPECDSNGNFKKKQCKGSKCLCFDENGNRIFGLAERALAENMTCECSREMWKRKNDEGLEWMTSPHEHCDSMGNYDELQCKDEICYCADPITGDPMGEATHIAGFHLLSCYNEETHGKTYLRQCEKQLYRAQSLTYQFHNKGIRILGLVNIACGLDGTFDLKQCQPDRCSCTNKFGASIKSYTKEKSSGITNKMICACARDQNDIETNHARYPLLDCTDLGNFKEYQCFGDECFCVDRDGVQISQTEQLVPEVVGNCIKMDKCLYESSEC</sequence>
<evidence type="ECO:0000256" key="6">
    <source>
        <dbReference type="SAM" id="SignalP"/>
    </source>
</evidence>
<comment type="caution">
    <text evidence="5">Lacks conserved residue(s) required for the propagation of feature annotation.</text>
</comment>
<dbReference type="PANTHER" id="PTHR12352">
    <property type="entry name" value="SECRETED MODULAR CALCIUM-BINDING PROTEIN"/>
    <property type="match status" value="1"/>
</dbReference>
<name>A0ABM1RV67_LIMPO</name>
<dbReference type="Pfam" id="PF00086">
    <property type="entry name" value="Thyroglobulin_1"/>
    <property type="match status" value="3"/>
</dbReference>
<dbReference type="Gene3D" id="4.10.800.10">
    <property type="entry name" value="Thyroglobulin type-1"/>
    <property type="match status" value="3"/>
</dbReference>
<dbReference type="InterPro" id="IPR000716">
    <property type="entry name" value="Thyroglobulin_1"/>
</dbReference>
<keyword evidence="6" id="KW-0732">Signal</keyword>
<dbReference type="PANTHER" id="PTHR12352:SF3">
    <property type="entry name" value="NIDOGEN-2"/>
    <property type="match status" value="1"/>
</dbReference>
<evidence type="ECO:0000256" key="5">
    <source>
        <dbReference type="PROSITE-ProRule" id="PRU00500"/>
    </source>
</evidence>
<dbReference type="GeneID" id="111083218"/>
<gene>
    <name evidence="9" type="primary">LOC111083218</name>
</gene>
<dbReference type="Proteomes" id="UP000694941">
    <property type="component" value="Unplaced"/>
</dbReference>
<keyword evidence="2" id="KW-0964">Secreted</keyword>
<dbReference type="InterPro" id="IPR051950">
    <property type="entry name" value="Dev_reg/Prot_inhib"/>
</dbReference>
<organism evidence="8 9">
    <name type="scientific">Limulus polyphemus</name>
    <name type="common">Atlantic horseshoe crab</name>
    <dbReference type="NCBI Taxonomy" id="6850"/>
    <lineage>
        <taxon>Eukaryota</taxon>
        <taxon>Metazoa</taxon>
        <taxon>Ecdysozoa</taxon>
        <taxon>Arthropoda</taxon>
        <taxon>Chelicerata</taxon>
        <taxon>Merostomata</taxon>
        <taxon>Xiphosura</taxon>
        <taxon>Limulidae</taxon>
        <taxon>Limulus</taxon>
    </lineage>
</organism>
<keyword evidence="8" id="KW-1185">Reference proteome</keyword>
<feature type="domain" description="Thyroglobulin type-1" evidence="7">
    <location>
        <begin position="112"/>
        <end position="182"/>
    </location>
</feature>
<protein>
    <submittedName>
        <fullName evidence="9">Thyroglobulin-like</fullName>
    </submittedName>
</protein>
<evidence type="ECO:0000256" key="3">
    <source>
        <dbReference type="ARBA" id="ARBA00022737"/>
    </source>
</evidence>
<reference evidence="9" key="1">
    <citation type="submission" date="2025-08" db="UniProtKB">
        <authorList>
            <consortium name="RefSeq"/>
        </authorList>
    </citation>
    <scope>IDENTIFICATION</scope>
    <source>
        <tissue evidence="9">Muscle</tissue>
    </source>
</reference>
<comment type="subcellular location">
    <subcellularLocation>
        <location evidence="1">Secreted</location>
    </subcellularLocation>
</comment>
<evidence type="ECO:0000313" key="9">
    <source>
        <dbReference type="RefSeq" id="XP_022235272.1"/>
    </source>
</evidence>
<evidence type="ECO:0000256" key="2">
    <source>
        <dbReference type="ARBA" id="ARBA00022525"/>
    </source>
</evidence>
<accession>A0ABM1RV67</accession>
<feature type="signal peptide" evidence="6">
    <location>
        <begin position="1"/>
        <end position="26"/>
    </location>
</feature>
<evidence type="ECO:0000256" key="1">
    <source>
        <dbReference type="ARBA" id="ARBA00004613"/>
    </source>
</evidence>
<feature type="chain" id="PRO_5045270848" evidence="6">
    <location>
        <begin position="27"/>
        <end position="408"/>
    </location>
</feature>
<keyword evidence="4 5" id="KW-1015">Disulfide bond</keyword>
<dbReference type="SMART" id="SM00211">
    <property type="entry name" value="TY"/>
    <property type="match status" value="3"/>
</dbReference>
<dbReference type="SUPFAM" id="SSF57610">
    <property type="entry name" value="Thyroglobulin type-1 domain"/>
    <property type="match status" value="4"/>
</dbReference>
<dbReference type="InterPro" id="IPR036857">
    <property type="entry name" value="Thyroglobulin_1_sf"/>
</dbReference>
<evidence type="ECO:0000313" key="8">
    <source>
        <dbReference type="Proteomes" id="UP000694941"/>
    </source>
</evidence>